<dbReference type="AlphaFoldDB" id="A0A7K0BT98"/>
<feature type="region of interest" description="Disordered" evidence="8">
    <location>
        <begin position="315"/>
        <end position="337"/>
    </location>
</feature>
<evidence type="ECO:0000313" key="11">
    <source>
        <dbReference type="EMBL" id="MQY03914.1"/>
    </source>
</evidence>
<evidence type="ECO:0000256" key="5">
    <source>
        <dbReference type="ARBA" id="ARBA00022777"/>
    </source>
</evidence>
<accession>A0A7K0BT98</accession>
<dbReference type="PROSITE" id="PS00107">
    <property type="entry name" value="PROTEIN_KINASE_ATP"/>
    <property type="match status" value="1"/>
</dbReference>
<dbReference type="GO" id="GO:0005524">
    <property type="term" value="F:ATP binding"/>
    <property type="evidence" value="ECO:0007669"/>
    <property type="project" value="UniProtKB-UniRule"/>
</dbReference>
<evidence type="ECO:0000256" key="6">
    <source>
        <dbReference type="ARBA" id="ARBA00022840"/>
    </source>
</evidence>
<dbReference type="InterPro" id="IPR017441">
    <property type="entry name" value="Protein_kinase_ATP_BS"/>
</dbReference>
<dbReference type="SMART" id="SM00220">
    <property type="entry name" value="S_TKc"/>
    <property type="match status" value="1"/>
</dbReference>
<comment type="similarity">
    <text evidence="1">Belongs to the protein kinase superfamily. NEK Ser/Thr protein kinase family. NIMA subfamily.</text>
</comment>
<dbReference type="SUPFAM" id="SSF56112">
    <property type="entry name" value="Protein kinase-like (PK-like)"/>
    <property type="match status" value="1"/>
</dbReference>
<feature type="transmembrane region" description="Helical" evidence="9">
    <location>
        <begin position="284"/>
        <end position="309"/>
    </location>
</feature>
<evidence type="ECO:0000256" key="2">
    <source>
        <dbReference type="ARBA" id="ARBA00012513"/>
    </source>
</evidence>
<evidence type="ECO:0000259" key="10">
    <source>
        <dbReference type="PROSITE" id="PS50011"/>
    </source>
</evidence>
<dbReference type="InterPro" id="IPR008271">
    <property type="entry name" value="Ser/Thr_kinase_AS"/>
</dbReference>
<reference evidence="11 12" key="1">
    <citation type="submission" date="2019-10" db="EMBL/GenBank/DDBJ databases">
        <title>Actinomadura rubteroloni sp. nov. and Actinomadura macrotermitis sp. nov., isolated from the gut of fungus growing-termite Macrotermes natalensis.</title>
        <authorList>
            <person name="Benndorf R."/>
            <person name="Martin K."/>
            <person name="Kuefner M."/>
            <person name="De Beer W."/>
            <person name="Kaster A.-K."/>
            <person name="Vollmers J."/>
            <person name="Poulsen M."/>
            <person name="Beemelmanns C."/>
        </authorList>
    </citation>
    <scope>NUCLEOTIDE SEQUENCE [LARGE SCALE GENOMIC DNA]</scope>
    <source>
        <strain evidence="11 12">RB68</strain>
    </source>
</reference>
<dbReference type="RefSeq" id="WP_153531774.1">
    <property type="nucleotide sequence ID" value="NZ_WEGH01000001.1"/>
</dbReference>
<evidence type="ECO:0000256" key="8">
    <source>
        <dbReference type="SAM" id="MobiDB-lite"/>
    </source>
</evidence>
<dbReference type="PANTHER" id="PTHR43671:SF13">
    <property type="entry name" value="SERINE_THREONINE-PROTEIN KINASE NEK2"/>
    <property type="match status" value="1"/>
</dbReference>
<keyword evidence="6 7" id="KW-0067">ATP-binding</keyword>
<organism evidence="11 12">
    <name type="scientific">Actinomadura macrotermitis</name>
    <dbReference type="NCBI Taxonomy" id="2585200"/>
    <lineage>
        <taxon>Bacteria</taxon>
        <taxon>Bacillati</taxon>
        <taxon>Actinomycetota</taxon>
        <taxon>Actinomycetes</taxon>
        <taxon>Streptosporangiales</taxon>
        <taxon>Thermomonosporaceae</taxon>
        <taxon>Actinomadura</taxon>
    </lineage>
</organism>
<dbReference type="Gene3D" id="3.30.200.20">
    <property type="entry name" value="Phosphorylase Kinase, domain 1"/>
    <property type="match status" value="1"/>
</dbReference>
<feature type="binding site" evidence="7">
    <location>
        <position position="42"/>
    </location>
    <ligand>
        <name>ATP</name>
        <dbReference type="ChEBI" id="CHEBI:30616"/>
    </ligand>
</feature>
<evidence type="ECO:0000256" key="1">
    <source>
        <dbReference type="ARBA" id="ARBA00010886"/>
    </source>
</evidence>
<dbReference type="PROSITE" id="PS00108">
    <property type="entry name" value="PROTEIN_KINASE_ST"/>
    <property type="match status" value="1"/>
</dbReference>
<dbReference type="Pfam" id="PF00069">
    <property type="entry name" value="Pkinase"/>
    <property type="match status" value="1"/>
</dbReference>
<sequence length="418" mass="44713">MSQSERLVLATRYRLVSEIGQGANGTVWRGHDELLDRAVAIKELRIPEDLSENERVVFYRRTLREARAPAALRSTSIVEVYDVVIEAGRPWIVMELIEAPSLEQLIERSGPLPPERVCYIGRQLLDALGVAHRAGIVHRDLKPSNVLLDGDRVVLTDFGLAFSSGSASLTKTGHFMGSPAYVAPEVAAGEKATPRSDLWSLGATLYAALEGRPPFERENVMATLSALANESTPAPQNAGGLGSVVTGLLEKNPTRRLTHARAADRLERAMTGPRSSRRAPTPKYRMMVVIGLIGATVASCGIGGTALVVGMMKEGPGPSPTADPKRHAGAPTAAPAGAADSTLLVRARADGCKIFVSVPGSQITVLANETIPAGSARQFDQPKLNAVVYDSAACEVWVNGEHKPEGRAGELKRYTLHR</sequence>
<dbReference type="EC" id="2.7.11.1" evidence="2"/>
<dbReference type="CDD" id="cd14014">
    <property type="entry name" value="STKc_PknB_like"/>
    <property type="match status" value="1"/>
</dbReference>
<dbReference type="OrthoDB" id="3679634at2"/>
<dbReference type="Proteomes" id="UP000487268">
    <property type="component" value="Unassembled WGS sequence"/>
</dbReference>
<keyword evidence="3 11" id="KW-0808">Transferase</keyword>
<keyword evidence="4 7" id="KW-0547">Nucleotide-binding</keyword>
<dbReference type="InterPro" id="IPR050660">
    <property type="entry name" value="NEK_Ser/Thr_kinase"/>
</dbReference>
<feature type="domain" description="Protein kinase" evidence="10">
    <location>
        <begin position="13"/>
        <end position="270"/>
    </location>
</feature>
<keyword evidence="9" id="KW-1133">Transmembrane helix</keyword>
<evidence type="ECO:0000313" key="12">
    <source>
        <dbReference type="Proteomes" id="UP000487268"/>
    </source>
</evidence>
<keyword evidence="5 11" id="KW-0418">Kinase</keyword>
<proteinExistence type="inferred from homology"/>
<keyword evidence="9" id="KW-0472">Membrane</keyword>
<keyword evidence="9" id="KW-0812">Transmembrane</keyword>
<comment type="caution">
    <text evidence="11">The sequence shown here is derived from an EMBL/GenBank/DDBJ whole genome shotgun (WGS) entry which is preliminary data.</text>
</comment>
<evidence type="ECO:0000256" key="3">
    <source>
        <dbReference type="ARBA" id="ARBA00022679"/>
    </source>
</evidence>
<dbReference type="PROSITE" id="PS50011">
    <property type="entry name" value="PROTEIN_KINASE_DOM"/>
    <property type="match status" value="1"/>
</dbReference>
<protein>
    <recommendedName>
        <fullName evidence="2">non-specific serine/threonine protein kinase</fullName>
        <ecNumber evidence="2">2.7.11.1</ecNumber>
    </recommendedName>
</protein>
<evidence type="ECO:0000256" key="4">
    <source>
        <dbReference type="ARBA" id="ARBA00022741"/>
    </source>
</evidence>
<name>A0A7K0BT98_9ACTN</name>
<dbReference type="InterPro" id="IPR011009">
    <property type="entry name" value="Kinase-like_dom_sf"/>
</dbReference>
<dbReference type="InterPro" id="IPR000719">
    <property type="entry name" value="Prot_kinase_dom"/>
</dbReference>
<dbReference type="EMBL" id="WEGH01000001">
    <property type="protein sequence ID" value="MQY03914.1"/>
    <property type="molecule type" value="Genomic_DNA"/>
</dbReference>
<gene>
    <name evidence="11" type="primary">pknD_20</name>
    <name evidence="11" type="ORF">ACRB68_19600</name>
</gene>
<keyword evidence="12" id="KW-1185">Reference proteome</keyword>
<evidence type="ECO:0000256" key="7">
    <source>
        <dbReference type="PROSITE-ProRule" id="PRU10141"/>
    </source>
</evidence>
<dbReference type="PANTHER" id="PTHR43671">
    <property type="entry name" value="SERINE/THREONINE-PROTEIN KINASE NEK"/>
    <property type="match status" value="1"/>
</dbReference>
<dbReference type="Gene3D" id="1.10.510.10">
    <property type="entry name" value="Transferase(Phosphotransferase) domain 1"/>
    <property type="match status" value="1"/>
</dbReference>
<dbReference type="GO" id="GO:0004674">
    <property type="term" value="F:protein serine/threonine kinase activity"/>
    <property type="evidence" value="ECO:0007669"/>
    <property type="project" value="UniProtKB-EC"/>
</dbReference>
<evidence type="ECO:0000256" key="9">
    <source>
        <dbReference type="SAM" id="Phobius"/>
    </source>
</evidence>